<reference evidence="2 3" key="1">
    <citation type="submission" date="2020-08" db="EMBL/GenBank/DDBJ databases">
        <title>Genome sequence of Sphingomonas rhizophila KACC 19189T.</title>
        <authorList>
            <person name="Hyun D.-W."/>
            <person name="Bae J.-W."/>
        </authorList>
    </citation>
    <scope>NUCLEOTIDE SEQUENCE [LARGE SCALE GENOMIC DNA]</scope>
    <source>
        <strain evidence="2 3">KACC 19189</strain>
    </source>
</reference>
<dbReference type="EMBL" id="CP060717">
    <property type="protein sequence ID" value="QNN65263.1"/>
    <property type="molecule type" value="Genomic_DNA"/>
</dbReference>
<dbReference type="Proteomes" id="UP000515955">
    <property type="component" value="Chromosome"/>
</dbReference>
<keyword evidence="3" id="KW-1185">Reference proteome</keyword>
<dbReference type="KEGG" id="srhi:H9L12_01020"/>
<protein>
    <submittedName>
        <fullName evidence="2">Uncharacterized protein</fullName>
    </submittedName>
</protein>
<proteinExistence type="predicted"/>
<evidence type="ECO:0000313" key="2">
    <source>
        <dbReference type="EMBL" id="QNN65263.1"/>
    </source>
</evidence>
<name>A0A7G9SBN8_9SPHN</name>
<dbReference type="AlphaFoldDB" id="A0A7G9SBN8"/>
<accession>A0A7G9SBN8</accession>
<gene>
    <name evidence="2" type="ORF">H9L12_01020</name>
</gene>
<evidence type="ECO:0000313" key="3">
    <source>
        <dbReference type="Proteomes" id="UP000515955"/>
    </source>
</evidence>
<sequence>MARTKKNQGTTAKPMPDVLQGLATKATSRHYKRPATPELEIIIAEGGWTFKSPFDPQFDEAWVALMFDAFGTRSQATFRTFMNQLSSLCDTVWNDDIQGRHPVQDELVAAVQIVRSLQPRNEAEACLAAQMVAVHLMQLKLTAQALRYSHADPKSCAIAGKLARTYAAQMETFLRLRGKGSRQRITVRKYAQHEHKHIHLHQGDNENGSRPYGPKAKKAPLDQSEIGAALPSSNETGNAVPMPSNPGALALSHPRRREGIRRTER</sequence>
<organism evidence="2 3">
    <name type="scientific">Sphingomonas rhizophila</name>
    <dbReference type="NCBI Taxonomy" id="2071607"/>
    <lineage>
        <taxon>Bacteria</taxon>
        <taxon>Pseudomonadati</taxon>
        <taxon>Pseudomonadota</taxon>
        <taxon>Alphaproteobacteria</taxon>
        <taxon>Sphingomonadales</taxon>
        <taxon>Sphingomonadaceae</taxon>
        <taxon>Sphingomonas</taxon>
    </lineage>
</organism>
<evidence type="ECO:0000256" key="1">
    <source>
        <dbReference type="SAM" id="MobiDB-lite"/>
    </source>
</evidence>
<feature type="region of interest" description="Disordered" evidence="1">
    <location>
        <begin position="192"/>
        <end position="265"/>
    </location>
</feature>
<dbReference type="RefSeq" id="WP_187542255.1">
    <property type="nucleotide sequence ID" value="NZ_CP060717.1"/>
</dbReference>